<evidence type="ECO:0000256" key="1">
    <source>
        <dbReference type="ARBA" id="ARBA00001968"/>
    </source>
</evidence>
<keyword evidence="6" id="KW-0378">Hydrolase</keyword>
<dbReference type="OrthoDB" id="8177447at2759"/>
<dbReference type="InterPro" id="IPR027806">
    <property type="entry name" value="HARBI1_dom"/>
</dbReference>
<comment type="cofactor">
    <cofactor evidence="1">
        <name>a divalent metal cation</name>
        <dbReference type="ChEBI" id="CHEBI:60240"/>
    </cofactor>
</comment>
<keyword evidence="10" id="KW-1185">Reference proteome</keyword>
<dbReference type="GO" id="GO:0005634">
    <property type="term" value="C:nucleus"/>
    <property type="evidence" value="ECO:0007669"/>
    <property type="project" value="UniProtKB-SubCell"/>
</dbReference>
<dbReference type="InterPro" id="IPR045249">
    <property type="entry name" value="HARBI1-like"/>
</dbReference>
<evidence type="ECO:0000259" key="8">
    <source>
        <dbReference type="Pfam" id="PF13359"/>
    </source>
</evidence>
<organism evidence="9 10">
    <name type="scientific">Callosobruchus maculatus</name>
    <name type="common">Southern cowpea weevil</name>
    <name type="synonym">Pulse bruchid</name>
    <dbReference type="NCBI Taxonomy" id="64391"/>
    <lineage>
        <taxon>Eukaryota</taxon>
        <taxon>Metazoa</taxon>
        <taxon>Ecdysozoa</taxon>
        <taxon>Arthropoda</taxon>
        <taxon>Hexapoda</taxon>
        <taxon>Insecta</taxon>
        <taxon>Pterygota</taxon>
        <taxon>Neoptera</taxon>
        <taxon>Endopterygota</taxon>
        <taxon>Coleoptera</taxon>
        <taxon>Polyphaga</taxon>
        <taxon>Cucujiformia</taxon>
        <taxon>Chrysomeloidea</taxon>
        <taxon>Chrysomelidae</taxon>
        <taxon>Bruchinae</taxon>
        <taxon>Bruchini</taxon>
        <taxon>Callosobruchus</taxon>
    </lineage>
</organism>
<dbReference type="PANTHER" id="PTHR22930:SF289">
    <property type="entry name" value="DDE TNP4 DOMAIN-CONTAINING PROTEIN-RELATED"/>
    <property type="match status" value="1"/>
</dbReference>
<evidence type="ECO:0000256" key="3">
    <source>
        <dbReference type="ARBA" id="ARBA00006958"/>
    </source>
</evidence>
<evidence type="ECO:0000313" key="9">
    <source>
        <dbReference type="EMBL" id="VEN38709.1"/>
    </source>
</evidence>
<keyword evidence="5" id="KW-0479">Metal-binding</keyword>
<evidence type="ECO:0000256" key="7">
    <source>
        <dbReference type="ARBA" id="ARBA00023242"/>
    </source>
</evidence>
<proteinExistence type="inferred from homology"/>
<evidence type="ECO:0000256" key="6">
    <source>
        <dbReference type="ARBA" id="ARBA00022801"/>
    </source>
</evidence>
<comment type="similarity">
    <text evidence="3">Belongs to the HARBI1 family.</text>
</comment>
<dbReference type="Proteomes" id="UP000410492">
    <property type="component" value="Unassembled WGS sequence"/>
</dbReference>
<comment type="subcellular location">
    <subcellularLocation>
        <location evidence="2">Nucleus</location>
    </subcellularLocation>
</comment>
<keyword evidence="4" id="KW-0540">Nuclease</keyword>
<evidence type="ECO:0000256" key="4">
    <source>
        <dbReference type="ARBA" id="ARBA00022722"/>
    </source>
</evidence>
<dbReference type="GO" id="GO:0004518">
    <property type="term" value="F:nuclease activity"/>
    <property type="evidence" value="ECO:0007669"/>
    <property type="project" value="UniProtKB-KW"/>
</dbReference>
<evidence type="ECO:0000313" key="10">
    <source>
        <dbReference type="Proteomes" id="UP000410492"/>
    </source>
</evidence>
<dbReference type="PANTHER" id="PTHR22930">
    <property type="match status" value="1"/>
</dbReference>
<dbReference type="GO" id="GO:0016787">
    <property type="term" value="F:hydrolase activity"/>
    <property type="evidence" value="ECO:0007669"/>
    <property type="project" value="UniProtKB-KW"/>
</dbReference>
<dbReference type="GO" id="GO:0046872">
    <property type="term" value="F:metal ion binding"/>
    <property type="evidence" value="ECO:0007669"/>
    <property type="project" value="UniProtKB-KW"/>
</dbReference>
<name>A0A653BT01_CALMS</name>
<evidence type="ECO:0000256" key="2">
    <source>
        <dbReference type="ARBA" id="ARBA00004123"/>
    </source>
</evidence>
<reference evidence="9 10" key="1">
    <citation type="submission" date="2019-01" db="EMBL/GenBank/DDBJ databases">
        <authorList>
            <person name="Sayadi A."/>
        </authorList>
    </citation>
    <scope>NUCLEOTIDE SEQUENCE [LARGE SCALE GENOMIC DNA]</scope>
</reference>
<gene>
    <name evidence="9" type="ORF">CALMAC_LOCUS3506</name>
</gene>
<feature type="domain" description="DDE Tnp4" evidence="8">
    <location>
        <begin position="120"/>
        <end position="268"/>
    </location>
</feature>
<dbReference type="Pfam" id="PF13359">
    <property type="entry name" value="DDE_Tnp_4"/>
    <property type="match status" value="1"/>
</dbReference>
<dbReference type="AlphaFoldDB" id="A0A653BT01"/>
<keyword evidence="7" id="KW-0539">Nucleus</keyword>
<accession>A0A653BT01</accession>
<sequence>MLDELTFFQRFRVTKLTAMYILELIENEIEYHYDFNYSLAPINQIMIFLRLCATGTHLTCIGDFAGVHYSTVSRIAVRVGSAIARHYNQFVNLPQTAEEINAAQLSFYERARFPRIVGAIDGTHIRIQSPGGEDAEVFRNRKGFFSVNTQIVAGADEKILNLVARWPGSSHDMTIFNNSCLRRQFDEGRYPNCLLLGDNGYAVKPYLLTPLLNPDSHAERLYNEAHIKTRNVVERTIGIWKRRFPILAYGCRLKLSTTLTIIVATAVVYNICKQNGEPDPPDPDDIQLFVQVIEDDGVPNVPASEDGISGVETRRNFIAQYFAHLES</sequence>
<dbReference type="EMBL" id="CAACVG010004844">
    <property type="protein sequence ID" value="VEN38709.1"/>
    <property type="molecule type" value="Genomic_DNA"/>
</dbReference>
<protein>
    <recommendedName>
        <fullName evidence="8">DDE Tnp4 domain-containing protein</fullName>
    </recommendedName>
</protein>
<evidence type="ECO:0000256" key="5">
    <source>
        <dbReference type="ARBA" id="ARBA00022723"/>
    </source>
</evidence>